<organism evidence="1">
    <name type="scientific">Hyperionvirus sp</name>
    <dbReference type="NCBI Taxonomy" id="2487770"/>
    <lineage>
        <taxon>Viruses</taxon>
        <taxon>Varidnaviria</taxon>
        <taxon>Bamfordvirae</taxon>
        <taxon>Nucleocytoviricota</taxon>
        <taxon>Megaviricetes</taxon>
        <taxon>Imitervirales</taxon>
        <taxon>Mimiviridae</taxon>
        <taxon>Klosneuvirinae</taxon>
    </lineage>
</organism>
<dbReference type="SUPFAM" id="SSF54160">
    <property type="entry name" value="Chromo domain-like"/>
    <property type="match status" value="1"/>
</dbReference>
<dbReference type="Gene3D" id="2.30.30.140">
    <property type="match status" value="1"/>
</dbReference>
<dbReference type="EMBL" id="MK072397">
    <property type="protein sequence ID" value="AYV83990.1"/>
    <property type="molecule type" value="Genomic_DNA"/>
</dbReference>
<proteinExistence type="predicted"/>
<gene>
    <name evidence="1" type="ORF">Hyperionvirus15_28</name>
</gene>
<sequence>MSQQQHFSSDFIDFDDDDFQPLPQSVFEDDIKSMTPPAPATPAKKLPDVVSIDNICDHYHATLSTNDTTKLDHLKKFIKKISASNILKILKTEQKLDPDLQELLHKTLMRGIFSIASKDMPTMLYETLLMLLTRNDYEFGKSDSKYDLENALCSLMVSWFGYHPTEPTERYKECFNKLRKDILLPESVGRLTTCPQYKALENELALEFVKIFSSIALNKKATQHQRNLDPIYNSPNDDKLMTEALCKNLKLHDLIDAKDKQGMWYVATVVDITPISAYVSFSGWSDKDNEWILFTDKRIAKRGTITNGELHSLGSDCSCHKCKFVPPNPANLLKGNELSNMISYLINTGGFPAMS</sequence>
<protein>
    <submittedName>
        <fullName evidence="1">Uncharacterized protein</fullName>
    </submittedName>
</protein>
<name>A0A3G5A9Q6_9VIRU</name>
<reference evidence="1" key="1">
    <citation type="submission" date="2018-10" db="EMBL/GenBank/DDBJ databases">
        <title>Hidden diversity of soil giant viruses.</title>
        <authorList>
            <person name="Schulz F."/>
            <person name="Alteio L."/>
            <person name="Goudeau D."/>
            <person name="Ryan E.M."/>
            <person name="Malmstrom R.R."/>
            <person name="Blanchard J."/>
            <person name="Woyke T."/>
        </authorList>
    </citation>
    <scope>NUCLEOTIDE SEQUENCE</scope>
    <source>
        <strain evidence="1">HYV1</strain>
    </source>
</reference>
<evidence type="ECO:0000313" key="1">
    <source>
        <dbReference type="EMBL" id="AYV83990.1"/>
    </source>
</evidence>
<dbReference type="InterPro" id="IPR016197">
    <property type="entry name" value="Chromo-like_dom_sf"/>
</dbReference>
<accession>A0A3G5A9Q6</accession>